<dbReference type="InterPro" id="IPR036318">
    <property type="entry name" value="FAD-bd_PCMH-like_sf"/>
</dbReference>
<dbReference type="PROSITE" id="PS51387">
    <property type="entry name" value="FAD_PCMH"/>
    <property type="match status" value="1"/>
</dbReference>
<dbReference type="Proteomes" id="UP000799444">
    <property type="component" value="Unassembled WGS sequence"/>
</dbReference>
<dbReference type="AlphaFoldDB" id="A0A9P4UWB4"/>
<dbReference type="SUPFAM" id="SSF56176">
    <property type="entry name" value="FAD-binding/transporter-associated domain-like"/>
    <property type="match status" value="1"/>
</dbReference>
<comment type="caution">
    <text evidence="2">The sequence shown here is derived from an EMBL/GenBank/DDBJ whole genome shotgun (WGS) entry which is preliminary data.</text>
</comment>
<gene>
    <name evidence="2" type="ORF">EJ04DRAFT_28974</name>
</gene>
<reference evidence="2" key="1">
    <citation type="journal article" date="2020" name="Stud. Mycol.">
        <title>101 Dothideomycetes genomes: a test case for predicting lifestyles and emergence of pathogens.</title>
        <authorList>
            <person name="Haridas S."/>
            <person name="Albert R."/>
            <person name="Binder M."/>
            <person name="Bloem J."/>
            <person name="Labutti K."/>
            <person name="Salamov A."/>
            <person name="Andreopoulos B."/>
            <person name="Baker S."/>
            <person name="Barry K."/>
            <person name="Bills G."/>
            <person name="Bluhm B."/>
            <person name="Cannon C."/>
            <person name="Castanera R."/>
            <person name="Culley D."/>
            <person name="Daum C."/>
            <person name="Ezra D."/>
            <person name="Gonzalez J."/>
            <person name="Henrissat B."/>
            <person name="Kuo A."/>
            <person name="Liang C."/>
            <person name="Lipzen A."/>
            <person name="Lutzoni F."/>
            <person name="Magnuson J."/>
            <person name="Mondo S."/>
            <person name="Nolan M."/>
            <person name="Ohm R."/>
            <person name="Pangilinan J."/>
            <person name="Park H.-J."/>
            <person name="Ramirez L."/>
            <person name="Alfaro M."/>
            <person name="Sun H."/>
            <person name="Tritt A."/>
            <person name="Yoshinaga Y."/>
            <person name="Zwiers L.-H."/>
            <person name="Turgeon B."/>
            <person name="Goodwin S."/>
            <person name="Spatafora J."/>
            <person name="Crous P."/>
            <person name="Grigoriev I."/>
        </authorList>
    </citation>
    <scope>NUCLEOTIDE SEQUENCE</scope>
    <source>
        <strain evidence="2">CBS 125425</strain>
    </source>
</reference>
<dbReference type="Gene3D" id="3.30.465.10">
    <property type="match status" value="1"/>
</dbReference>
<dbReference type="EMBL" id="ML996207">
    <property type="protein sequence ID" value="KAF2730887.1"/>
    <property type="molecule type" value="Genomic_DNA"/>
</dbReference>
<keyword evidence="3" id="KW-1185">Reference proteome</keyword>
<organism evidence="2 3">
    <name type="scientific">Polyplosphaeria fusca</name>
    <dbReference type="NCBI Taxonomy" id="682080"/>
    <lineage>
        <taxon>Eukaryota</taxon>
        <taxon>Fungi</taxon>
        <taxon>Dikarya</taxon>
        <taxon>Ascomycota</taxon>
        <taxon>Pezizomycotina</taxon>
        <taxon>Dothideomycetes</taxon>
        <taxon>Pleosporomycetidae</taxon>
        <taxon>Pleosporales</taxon>
        <taxon>Tetraplosphaeriaceae</taxon>
        <taxon>Polyplosphaeria</taxon>
    </lineage>
</organism>
<dbReference type="GO" id="GO:0003885">
    <property type="term" value="F:D-arabinono-1,4-lactone oxidase activity"/>
    <property type="evidence" value="ECO:0007669"/>
    <property type="project" value="TreeGrafter"/>
</dbReference>
<dbReference type="InterPro" id="IPR010031">
    <property type="entry name" value="FAD_lactone_oxidase-like"/>
</dbReference>
<protein>
    <submittedName>
        <fullName evidence="2">FAD-binding domain-containing protein</fullName>
    </submittedName>
</protein>
<dbReference type="InterPro" id="IPR016166">
    <property type="entry name" value="FAD-bd_PCMH"/>
</dbReference>
<evidence type="ECO:0000313" key="2">
    <source>
        <dbReference type="EMBL" id="KAF2730887.1"/>
    </source>
</evidence>
<evidence type="ECO:0000313" key="3">
    <source>
        <dbReference type="Proteomes" id="UP000799444"/>
    </source>
</evidence>
<dbReference type="GO" id="GO:0005739">
    <property type="term" value="C:mitochondrion"/>
    <property type="evidence" value="ECO:0007669"/>
    <property type="project" value="TreeGrafter"/>
</dbReference>
<dbReference type="GO" id="GO:0071949">
    <property type="term" value="F:FAD binding"/>
    <property type="evidence" value="ECO:0007669"/>
    <property type="project" value="InterPro"/>
</dbReference>
<evidence type="ECO:0000259" key="1">
    <source>
        <dbReference type="PROSITE" id="PS51387"/>
    </source>
</evidence>
<dbReference type="Gene3D" id="3.30.70.2520">
    <property type="match status" value="1"/>
</dbReference>
<dbReference type="PANTHER" id="PTHR43762:SF1">
    <property type="entry name" value="D-ARABINONO-1,4-LACTONE OXIDASE"/>
    <property type="match status" value="1"/>
</dbReference>
<dbReference type="Gene3D" id="3.30.43.10">
    <property type="entry name" value="Uridine Diphospho-n-acetylenolpyruvylglucosamine Reductase, domain 2"/>
    <property type="match status" value="1"/>
</dbReference>
<proteinExistence type="predicted"/>
<dbReference type="InterPro" id="IPR016169">
    <property type="entry name" value="FAD-bd_PCMH_sub2"/>
</dbReference>
<dbReference type="InterPro" id="IPR016167">
    <property type="entry name" value="FAD-bd_PCMH_sub1"/>
</dbReference>
<dbReference type="PANTHER" id="PTHR43762">
    <property type="entry name" value="L-GULONOLACTONE OXIDASE"/>
    <property type="match status" value="1"/>
</dbReference>
<dbReference type="OrthoDB" id="610608at2759"/>
<feature type="domain" description="FAD-binding PCMH-type" evidence="1">
    <location>
        <begin position="183"/>
        <end position="381"/>
    </location>
</feature>
<accession>A0A9P4UWB4</accession>
<name>A0A9P4UWB4_9PLEO</name>
<sequence length="721" mass="81316">MGSVPQPLPARVLERTHILQQILDGISGYAEEYNKVDYDALKDEVLKPVLAKTFDPETQIRGFLNTFKHTDVYGLAFDSIASQELKDQINDFIDGKPAKSVMGNKELDLMAHRSPPVHHHFSLLEQLKKLTLGGLELKAAIEDIFHPEHKHVKDLPVVYEDAADHKVVECYSEVAFENWGSTVKNTPKFTFLPSTVKGVQNIVQFAIANNYRVRCAGYRHSWSSIFSQDNEVFISLVNLHTVTTLPDPMSIVPGEYDPTKVPELKAIDLKEETVPGKKRLCRVGAAVTNEEFRRWAIAGKAWTFPADVILVEVTIGGVNGPICHGAGISHKTLSDYVRRIEYVDCHGKLQMVDDPHQLKAAAGSFGLLGVVTHITFELDAMSYAVMAPLKEDVGLGVPPLDKNDIPKALRSDWVDKPGADESIAAATTEFERRVANDYYSEWFWFTYQKKVWTNTFNITSDPTDAVNYPDPGNVFLQWVQGWLGGVITQVPLFNAIPGYWQAQLIASLGMAALPPTLGESKTPTYKTLLPDALHFRRGVQNMRVRDLELQIPIPAKKDDPTKADFSIIQRAWWDVIKLVYQDAETGNDPSSAMRLTLEMRIMGGSDMILAPQRGNRFGTASIEILTLPDAVKDNEWQAFAQKTVDMWTSYGGNVRPHWAKEWEQFTFKGQEARQYLKQVAYKDEIPEFRSMLEQIGKVQGWTLEQLKSRFSNELWDKMVFE</sequence>